<comment type="similarity">
    <text evidence="1">Belongs to the UPF0213 family.</text>
</comment>
<reference evidence="3" key="2">
    <citation type="submission" date="2021-04" db="EMBL/GenBank/DDBJ databases">
        <title>Isolation and genomic analysis of the ibuprofen-degrading bacterium Sphingomonas strain MPO218.</title>
        <authorList>
            <person name="Aulestia M."/>
            <person name="Flores A."/>
            <person name="Mangas E.L."/>
            <person name="Perez-Pulido A.J."/>
            <person name="Santero E."/>
            <person name="Camacho E.M."/>
        </authorList>
    </citation>
    <scope>NUCLEOTIDE SEQUENCE</scope>
    <source>
        <strain evidence="3">MPO218</strain>
    </source>
</reference>
<evidence type="ECO:0000256" key="1">
    <source>
        <dbReference type="ARBA" id="ARBA00007435"/>
    </source>
</evidence>
<evidence type="ECO:0000259" key="2">
    <source>
        <dbReference type="PROSITE" id="PS50164"/>
    </source>
</evidence>
<dbReference type="PROSITE" id="PS50164">
    <property type="entry name" value="GIY_YIG"/>
    <property type="match status" value="1"/>
</dbReference>
<dbReference type="AlphaFoldDB" id="A0A975D578"/>
<dbReference type="Gene3D" id="3.40.1440.10">
    <property type="entry name" value="GIY-YIG endonuclease"/>
    <property type="match status" value="1"/>
</dbReference>
<feature type="domain" description="GIY-YIG" evidence="2">
    <location>
        <begin position="17"/>
        <end position="93"/>
    </location>
</feature>
<dbReference type="PANTHER" id="PTHR34477">
    <property type="entry name" value="UPF0213 PROTEIN YHBQ"/>
    <property type="match status" value="1"/>
</dbReference>
<dbReference type="CDD" id="cd10448">
    <property type="entry name" value="GIY-YIG_unchar_3"/>
    <property type="match status" value="1"/>
</dbReference>
<accession>A0A975D578</accession>
<sequence length="115" mass="13676">MLNLIQHPLPQRSIMERNPCVYILASGRHGTIYIGVTSDLMTRLHQHRTKAIPGFTSRYNVFRLVYFEMFDDMPTAIHREKQLKAWRRDWKIALVEEHNPFWEDRALDLGFPRPA</sequence>
<evidence type="ECO:0000313" key="3">
    <source>
        <dbReference type="EMBL" id="QTH23013.1"/>
    </source>
</evidence>
<reference evidence="3" key="1">
    <citation type="submission" date="2020-07" db="EMBL/GenBank/DDBJ databases">
        <authorList>
            <person name="Camacho E."/>
        </authorList>
    </citation>
    <scope>NUCLEOTIDE SEQUENCE</scope>
    <source>
        <strain evidence="3">MPO218</strain>
    </source>
</reference>
<proteinExistence type="inferred from homology"/>
<dbReference type="InterPro" id="IPR035901">
    <property type="entry name" value="GIY-YIG_endonuc_sf"/>
</dbReference>
<dbReference type="SMART" id="SM00465">
    <property type="entry name" value="GIYc"/>
    <property type="match status" value="1"/>
</dbReference>
<dbReference type="InterPro" id="IPR000305">
    <property type="entry name" value="GIY-YIG_endonuc"/>
</dbReference>
<gene>
    <name evidence="3" type="ORF">HRJ34_05725</name>
</gene>
<protein>
    <submittedName>
        <fullName evidence="3">GIY-YIG nuclease family protein</fullName>
    </submittedName>
</protein>
<dbReference type="Pfam" id="PF01541">
    <property type="entry name" value="GIY-YIG"/>
    <property type="match status" value="1"/>
</dbReference>
<organism evidence="3 4">
    <name type="scientific">Rhizorhabdus wittichii</name>
    <dbReference type="NCBI Taxonomy" id="160791"/>
    <lineage>
        <taxon>Bacteria</taxon>
        <taxon>Pseudomonadati</taxon>
        <taxon>Pseudomonadota</taxon>
        <taxon>Alphaproteobacteria</taxon>
        <taxon>Sphingomonadales</taxon>
        <taxon>Sphingomonadaceae</taxon>
        <taxon>Rhizorhabdus</taxon>
    </lineage>
</organism>
<evidence type="ECO:0000313" key="4">
    <source>
        <dbReference type="Proteomes" id="UP000664914"/>
    </source>
</evidence>
<dbReference type="InterPro" id="IPR050190">
    <property type="entry name" value="UPF0213_domain"/>
</dbReference>
<dbReference type="SUPFAM" id="SSF82771">
    <property type="entry name" value="GIY-YIG endonuclease"/>
    <property type="match status" value="1"/>
</dbReference>
<dbReference type="EMBL" id="CP059319">
    <property type="protein sequence ID" value="QTH23013.1"/>
    <property type="molecule type" value="Genomic_DNA"/>
</dbReference>
<dbReference type="Proteomes" id="UP000664914">
    <property type="component" value="Chromosome"/>
</dbReference>
<dbReference type="PANTHER" id="PTHR34477:SF5">
    <property type="entry name" value="BSL5627 PROTEIN"/>
    <property type="match status" value="1"/>
</dbReference>
<name>A0A975D578_9SPHN</name>